<proteinExistence type="predicted"/>
<comment type="caution">
    <text evidence="1">The sequence shown here is derived from an EMBL/GenBank/DDBJ whole genome shotgun (WGS) entry which is preliminary data.</text>
</comment>
<accession>A0AAP0LG15</accession>
<protein>
    <submittedName>
        <fullName evidence="1">Uncharacterized protein</fullName>
    </submittedName>
</protein>
<name>A0AAP0LG15_9ROSI</name>
<dbReference type="Proteomes" id="UP001428341">
    <property type="component" value="Unassembled WGS sequence"/>
</dbReference>
<sequence length="88" mass="9888">MAAISSRQLKNISMLSGFGYRKYKKFVQAAIDLGRAIPKRQLHLVYGEGDRELSKFVSEVAFVRGSQVLGKGMQVEGAEPRRKTKERS</sequence>
<gene>
    <name evidence="1" type="ORF">WN944_029637</name>
</gene>
<dbReference type="AlphaFoldDB" id="A0AAP0LG15"/>
<organism evidence="1 2">
    <name type="scientific">Citrus x changshan-huyou</name>
    <dbReference type="NCBI Taxonomy" id="2935761"/>
    <lineage>
        <taxon>Eukaryota</taxon>
        <taxon>Viridiplantae</taxon>
        <taxon>Streptophyta</taxon>
        <taxon>Embryophyta</taxon>
        <taxon>Tracheophyta</taxon>
        <taxon>Spermatophyta</taxon>
        <taxon>Magnoliopsida</taxon>
        <taxon>eudicotyledons</taxon>
        <taxon>Gunneridae</taxon>
        <taxon>Pentapetalae</taxon>
        <taxon>rosids</taxon>
        <taxon>malvids</taxon>
        <taxon>Sapindales</taxon>
        <taxon>Rutaceae</taxon>
        <taxon>Aurantioideae</taxon>
        <taxon>Citrus</taxon>
    </lineage>
</organism>
<dbReference type="EMBL" id="JBCGBO010000026">
    <property type="protein sequence ID" value="KAK9174600.1"/>
    <property type="molecule type" value="Genomic_DNA"/>
</dbReference>
<evidence type="ECO:0000313" key="1">
    <source>
        <dbReference type="EMBL" id="KAK9174600.1"/>
    </source>
</evidence>
<keyword evidence="2" id="KW-1185">Reference proteome</keyword>
<reference evidence="1 2" key="1">
    <citation type="submission" date="2024-05" db="EMBL/GenBank/DDBJ databases">
        <title>Haplotype-resolved chromosome-level genome assembly of Huyou (Citrus changshanensis).</title>
        <authorList>
            <person name="Miao C."/>
            <person name="Chen W."/>
            <person name="Wu Y."/>
            <person name="Wang L."/>
            <person name="Zhao S."/>
            <person name="Grierson D."/>
            <person name="Xu C."/>
            <person name="Chen K."/>
        </authorList>
    </citation>
    <scope>NUCLEOTIDE SEQUENCE [LARGE SCALE GENOMIC DNA]</scope>
    <source>
        <strain evidence="1">01-14</strain>
        <tissue evidence="1">Leaf</tissue>
    </source>
</reference>
<evidence type="ECO:0000313" key="2">
    <source>
        <dbReference type="Proteomes" id="UP001428341"/>
    </source>
</evidence>